<comment type="similarity">
    <text evidence="1">Belongs to the ARG7 family.</text>
</comment>
<keyword evidence="3" id="KW-1185">Reference proteome</keyword>
<accession>A0AAN9MUI4</accession>
<reference evidence="2 3" key="1">
    <citation type="submission" date="2024-01" db="EMBL/GenBank/DDBJ databases">
        <title>The genomes of 5 underutilized Papilionoideae crops provide insights into root nodulation and disease resistanc.</title>
        <authorList>
            <person name="Jiang F."/>
        </authorList>
    </citation>
    <scope>NUCLEOTIDE SEQUENCE [LARGE SCALE GENOMIC DNA]</scope>
    <source>
        <strain evidence="2">LVBAO_FW01</strain>
        <tissue evidence="2">Leaves</tissue>
    </source>
</reference>
<dbReference type="GO" id="GO:0009733">
    <property type="term" value="P:response to auxin"/>
    <property type="evidence" value="ECO:0007669"/>
    <property type="project" value="InterPro"/>
</dbReference>
<proteinExistence type="inferred from homology"/>
<dbReference type="PANTHER" id="PTHR31374">
    <property type="entry name" value="AUXIN-INDUCED PROTEIN-LIKE-RELATED"/>
    <property type="match status" value="1"/>
</dbReference>
<dbReference type="AlphaFoldDB" id="A0AAN9MUI4"/>
<gene>
    <name evidence="2" type="ORF">VNO77_00703</name>
</gene>
<protein>
    <submittedName>
        <fullName evidence="2">Uncharacterized protein</fullName>
    </submittedName>
</protein>
<evidence type="ECO:0000313" key="2">
    <source>
        <dbReference type="EMBL" id="KAK7358764.1"/>
    </source>
</evidence>
<dbReference type="InterPro" id="IPR003676">
    <property type="entry name" value="SAUR_fam"/>
</dbReference>
<dbReference type="EMBL" id="JAYMYQ010000001">
    <property type="protein sequence ID" value="KAK7358764.1"/>
    <property type="molecule type" value="Genomic_DNA"/>
</dbReference>
<dbReference type="PANTHER" id="PTHR31374:SF228">
    <property type="entry name" value="SAUR FAMILY PROTEIN"/>
    <property type="match status" value="1"/>
</dbReference>
<comment type="caution">
    <text evidence="2">The sequence shown here is derived from an EMBL/GenBank/DDBJ whole genome shotgun (WGS) entry which is preliminary data.</text>
</comment>
<sequence>MKVKKGWLAIQVEDESQDGEGTSQRFLIPISYLYHPLFKDLLDKAYEVYGYHPEGPLKLPCSVDDFLHLRWRIEKESTPHHYNHHQHHHHHLPHALYFHSCRALGHYVASLSLPKVVAKLDSEVVIHLAERGCLPSPMIVPTLLKRFPSSTKISFNWSSTAVMFVAVDESTLSKLIIESDSSTAIREANGVAEMLVENGLSADPGLQLFGTLPSWIYLHNVADSFGCLFPGEG</sequence>
<dbReference type="Proteomes" id="UP001367508">
    <property type="component" value="Unassembled WGS sequence"/>
</dbReference>
<organism evidence="2 3">
    <name type="scientific">Canavalia gladiata</name>
    <name type="common">Sword bean</name>
    <name type="synonym">Dolichos gladiatus</name>
    <dbReference type="NCBI Taxonomy" id="3824"/>
    <lineage>
        <taxon>Eukaryota</taxon>
        <taxon>Viridiplantae</taxon>
        <taxon>Streptophyta</taxon>
        <taxon>Embryophyta</taxon>
        <taxon>Tracheophyta</taxon>
        <taxon>Spermatophyta</taxon>
        <taxon>Magnoliopsida</taxon>
        <taxon>eudicotyledons</taxon>
        <taxon>Gunneridae</taxon>
        <taxon>Pentapetalae</taxon>
        <taxon>rosids</taxon>
        <taxon>fabids</taxon>
        <taxon>Fabales</taxon>
        <taxon>Fabaceae</taxon>
        <taxon>Papilionoideae</taxon>
        <taxon>50 kb inversion clade</taxon>
        <taxon>NPAAA clade</taxon>
        <taxon>indigoferoid/millettioid clade</taxon>
        <taxon>Phaseoleae</taxon>
        <taxon>Canavalia</taxon>
    </lineage>
</organism>
<dbReference type="Pfam" id="PF02519">
    <property type="entry name" value="Auxin_inducible"/>
    <property type="match status" value="1"/>
</dbReference>
<evidence type="ECO:0000313" key="3">
    <source>
        <dbReference type="Proteomes" id="UP001367508"/>
    </source>
</evidence>
<name>A0AAN9MUI4_CANGL</name>
<evidence type="ECO:0000256" key="1">
    <source>
        <dbReference type="ARBA" id="ARBA00006974"/>
    </source>
</evidence>